<keyword evidence="18" id="KW-1185">Reference proteome</keyword>
<dbReference type="InterPro" id="IPR005786">
    <property type="entry name" value="B_amino_transII"/>
</dbReference>
<dbReference type="InterPro" id="IPR043131">
    <property type="entry name" value="BCAT-like_N"/>
</dbReference>
<keyword evidence="11" id="KW-0663">Pyridoxal phosphate</keyword>
<accession>A0A4D7JVB5</accession>
<organism evidence="17 18">
    <name type="scientific">Mangrovivirga cuniculi</name>
    <dbReference type="NCBI Taxonomy" id="2715131"/>
    <lineage>
        <taxon>Bacteria</taxon>
        <taxon>Pseudomonadati</taxon>
        <taxon>Bacteroidota</taxon>
        <taxon>Cytophagia</taxon>
        <taxon>Cytophagales</taxon>
        <taxon>Mangrovivirgaceae</taxon>
        <taxon>Mangrovivirga</taxon>
    </lineage>
</organism>
<evidence type="ECO:0000256" key="9">
    <source>
        <dbReference type="ARBA" id="ARBA00022605"/>
    </source>
</evidence>
<name>A0A4D7JVB5_9BACT</name>
<comment type="pathway">
    <text evidence="3">Amino-acid biosynthesis; L-isoleucine biosynthesis; L-isoleucine from 2-oxobutanoate: step 4/4.</text>
</comment>
<dbReference type="OrthoDB" id="9804984at2"/>
<comment type="function">
    <text evidence="2">Acts on leucine, isoleucine and valine.</text>
</comment>
<dbReference type="PIRSF" id="PIRSF006468">
    <property type="entry name" value="BCAT1"/>
    <property type="match status" value="1"/>
</dbReference>
<evidence type="ECO:0000313" key="17">
    <source>
        <dbReference type="EMBL" id="QCK16502.1"/>
    </source>
</evidence>
<dbReference type="AlphaFoldDB" id="A0A4D7JVB5"/>
<dbReference type="EC" id="2.6.1.42" evidence="7"/>
<proteinExistence type="inferred from homology"/>
<dbReference type="GO" id="GO:0004084">
    <property type="term" value="F:branched-chain-amino-acid transaminase activity"/>
    <property type="evidence" value="ECO:0007669"/>
    <property type="project" value="UniProtKB-EC"/>
</dbReference>
<dbReference type="RefSeq" id="WP_137092091.1">
    <property type="nucleotide sequence ID" value="NZ_CP028923.1"/>
</dbReference>
<evidence type="ECO:0000256" key="14">
    <source>
        <dbReference type="ARBA" id="ARBA00048798"/>
    </source>
</evidence>
<keyword evidence="8 17" id="KW-0032">Aminotransferase</keyword>
<comment type="pathway">
    <text evidence="4">Amino-acid biosynthesis; L-valine biosynthesis; L-valine from pyruvate: step 4/4.</text>
</comment>
<dbReference type="Proteomes" id="UP000298616">
    <property type="component" value="Chromosome"/>
</dbReference>
<evidence type="ECO:0000256" key="7">
    <source>
        <dbReference type="ARBA" id="ARBA00013053"/>
    </source>
</evidence>
<keyword evidence="12" id="KW-0100">Branched-chain amino acid biosynthesis</keyword>
<gene>
    <name evidence="17" type="ORF">DCC35_18080</name>
</gene>
<dbReference type="GO" id="GO:0009097">
    <property type="term" value="P:isoleucine biosynthetic process"/>
    <property type="evidence" value="ECO:0007669"/>
    <property type="project" value="UniProtKB-UniPathway"/>
</dbReference>
<comment type="cofactor">
    <cofactor evidence="1">
        <name>pyridoxal 5'-phosphate</name>
        <dbReference type="ChEBI" id="CHEBI:597326"/>
    </cofactor>
</comment>
<evidence type="ECO:0000256" key="11">
    <source>
        <dbReference type="ARBA" id="ARBA00022898"/>
    </source>
</evidence>
<dbReference type="InterPro" id="IPR036038">
    <property type="entry name" value="Aminotransferase-like"/>
</dbReference>
<dbReference type="InterPro" id="IPR033939">
    <property type="entry name" value="BCAT_family"/>
</dbReference>
<dbReference type="UniPathway" id="UPA00047">
    <property type="reaction ID" value="UER00058"/>
</dbReference>
<comment type="catalytic activity">
    <reaction evidence="14">
        <text>L-isoleucine + 2-oxoglutarate = (S)-3-methyl-2-oxopentanoate + L-glutamate</text>
        <dbReference type="Rhea" id="RHEA:24801"/>
        <dbReference type="ChEBI" id="CHEBI:16810"/>
        <dbReference type="ChEBI" id="CHEBI:29985"/>
        <dbReference type="ChEBI" id="CHEBI:35146"/>
        <dbReference type="ChEBI" id="CHEBI:58045"/>
        <dbReference type="EC" id="2.6.1.42"/>
    </reaction>
</comment>
<evidence type="ECO:0000256" key="12">
    <source>
        <dbReference type="ARBA" id="ARBA00023304"/>
    </source>
</evidence>
<evidence type="ECO:0000256" key="15">
    <source>
        <dbReference type="ARBA" id="ARBA00049229"/>
    </source>
</evidence>
<dbReference type="UniPathway" id="UPA00048">
    <property type="reaction ID" value="UER00073"/>
</dbReference>
<dbReference type="PANTHER" id="PTHR11825">
    <property type="entry name" value="SUBGROUP IIII AMINOTRANSFERASE"/>
    <property type="match status" value="1"/>
</dbReference>
<evidence type="ECO:0000256" key="3">
    <source>
        <dbReference type="ARBA" id="ARBA00004824"/>
    </source>
</evidence>
<evidence type="ECO:0000256" key="1">
    <source>
        <dbReference type="ARBA" id="ARBA00001933"/>
    </source>
</evidence>
<evidence type="ECO:0000256" key="10">
    <source>
        <dbReference type="ARBA" id="ARBA00022679"/>
    </source>
</evidence>
<dbReference type="KEGG" id="fpf:DCC35_18080"/>
<dbReference type="PANTHER" id="PTHR11825:SF44">
    <property type="entry name" value="BRANCHED-CHAIN-AMINO-ACID AMINOTRANSFERASE"/>
    <property type="match status" value="1"/>
</dbReference>
<dbReference type="GO" id="GO:0009099">
    <property type="term" value="P:L-valine biosynthetic process"/>
    <property type="evidence" value="ECO:0007669"/>
    <property type="project" value="UniProtKB-UniPathway"/>
</dbReference>
<dbReference type="SUPFAM" id="SSF56752">
    <property type="entry name" value="D-aminoacid aminotransferase-like PLP-dependent enzymes"/>
    <property type="match status" value="1"/>
</dbReference>
<comment type="catalytic activity">
    <reaction evidence="15">
        <text>L-leucine + 2-oxoglutarate = 4-methyl-2-oxopentanoate + L-glutamate</text>
        <dbReference type="Rhea" id="RHEA:18321"/>
        <dbReference type="ChEBI" id="CHEBI:16810"/>
        <dbReference type="ChEBI" id="CHEBI:17865"/>
        <dbReference type="ChEBI" id="CHEBI:29985"/>
        <dbReference type="ChEBI" id="CHEBI:57427"/>
        <dbReference type="EC" id="2.6.1.42"/>
    </reaction>
</comment>
<sequence length="354" mass="40282">MTETIDIKVTRIKESKLPGVDFDNIPFGRIYTDHMFMADYIDGKWQNFEILPYGPLELDPATTTLHYAQSIFEGLKAYKSESGETLVFRPFANFERLNKSAERMCIPEVPKELYEQGMKALLEIDNDWIPEEVGKSLYIRPFVFGTDDFIGIRPSDNYKFMIITCPVGSYYAEPVSVKIETHYTRAAKGGVGYAKTAGNYAASLYPAKLAAQEGYQQLIWTDGQDHKYIEESGTMNIMFRIDDTLITPHTGDSVLPGITRDSVLKLARDWGYKVEERKISVDEVVKAAQEGRIQEAFGTGTAATIAHIKKIGYEGADYELPPIKEREWSNKFLKELDMIKYGQAEDKFGWNYKL</sequence>
<dbReference type="Pfam" id="PF01063">
    <property type="entry name" value="Aminotran_4"/>
    <property type="match status" value="1"/>
</dbReference>
<evidence type="ECO:0000256" key="4">
    <source>
        <dbReference type="ARBA" id="ARBA00004931"/>
    </source>
</evidence>
<evidence type="ECO:0000256" key="8">
    <source>
        <dbReference type="ARBA" id="ARBA00022576"/>
    </source>
</evidence>
<evidence type="ECO:0000256" key="5">
    <source>
        <dbReference type="ARBA" id="ARBA00005072"/>
    </source>
</evidence>
<keyword evidence="10 17" id="KW-0808">Transferase</keyword>
<evidence type="ECO:0000256" key="6">
    <source>
        <dbReference type="ARBA" id="ARBA00009320"/>
    </source>
</evidence>
<comment type="similarity">
    <text evidence="6">Belongs to the class-IV pyridoxal-phosphate-dependent aminotransferase family.</text>
</comment>
<dbReference type="CDD" id="cd01557">
    <property type="entry name" value="BCAT_beta_family"/>
    <property type="match status" value="1"/>
</dbReference>
<reference evidence="17 18" key="1">
    <citation type="submission" date="2018-04" db="EMBL/GenBank/DDBJ databases">
        <title>Complete genome uncultured novel isolate.</title>
        <authorList>
            <person name="Merlino G."/>
        </authorList>
    </citation>
    <scope>NUCLEOTIDE SEQUENCE [LARGE SCALE GENOMIC DNA]</scope>
    <source>
        <strain evidence="18">R1DC9</strain>
    </source>
</reference>
<dbReference type="NCBIfam" id="NF009897">
    <property type="entry name" value="PRK13357.1"/>
    <property type="match status" value="1"/>
</dbReference>
<dbReference type="InterPro" id="IPR043132">
    <property type="entry name" value="BCAT-like_C"/>
</dbReference>
<dbReference type="Gene3D" id="3.20.10.10">
    <property type="entry name" value="D-amino Acid Aminotransferase, subunit A, domain 2"/>
    <property type="match status" value="1"/>
</dbReference>
<keyword evidence="9" id="KW-0028">Amino-acid biosynthesis</keyword>
<dbReference type="NCBIfam" id="TIGR01123">
    <property type="entry name" value="ilvE_II"/>
    <property type="match status" value="1"/>
</dbReference>
<evidence type="ECO:0000313" key="18">
    <source>
        <dbReference type="Proteomes" id="UP000298616"/>
    </source>
</evidence>
<comment type="pathway">
    <text evidence="5">Amino-acid biosynthesis; L-leucine biosynthesis; L-leucine from 3-methyl-2-oxobutanoate: step 4/4.</text>
</comment>
<protein>
    <recommendedName>
        <fullName evidence="7">branched-chain-amino-acid transaminase</fullName>
        <ecNumber evidence="7">2.6.1.42</ecNumber>
    </recommendedName>
</protein>
<evidence type="ECO:0000256" key="16">
    <source>
        <dbReference type="PIRSR" id="PIRSR006468-1"/>
    </source>
</evidence>
<dbReference type="GO" id="GO:0009098">
    <property type="term" value="P:L-leucine biosynthetic process"/>
    <property type="evidence" value="ECO:0007669"/>
    <property type="project" value="UniProtKB-UniPathway"/>
</dbReference>
<evidence type="ECO:0000256" key="13">
    <source>
        <dbReference type="ARBA" id="ARBA00048212"/>
    </source>
</evidence>
<dbReference type="EMBL" id="CP028923">
    <property type="protein sequence ID" value="QCK16502.1"/>
    <property type="molecule type" value="Genomic_DNA"/>
</dbReference>
<dbReference type="InterPro" id="IPR001544">
    <property type="entry name" value="Aminotrans_IV"/>
</dbReference>
<evidence type="ECO:0000256" key="2">
    <source>
        <dbReference type="ARBA" id="ARBA00003109"/>
    </source>
</evidence>
<comment type="catalytic activity">
    <reaction evidence="13">
        <text>L-valine + 2-oxoglutarate = 3-methyl-2-oxobutanoate + L-glutamate</text>
        <dbReference type="Rhea" id="RHEA:24813"/>
        <dbReference type="ChEBI" id="CHEBI:11851"/>
        <dbReference type="ChEBI" id="CHEBI:16810"/>
        <dbReference type="ChEBI" id="CHEBI:29985"/>
        <dbReference type="ChEBI" id="CHEBI:57762"/>
        <dbReference type="EC" id="2.6.1.42"/>
    </reaction>
</comment>
<dbReference type="UniPathway" id="UPA00049">
    <property type="reaction ID" value="UER00062"/>
</dbReference>
<dbReference type="Gene3D" id="3.30.470.10">
    <property type="match status" value="1"/>
</dbReference>
<feature type="modified residue" description="N6-(pyridoxal phosphate)lysine" evidence="16">
    <location>
        <position position="195"/>
    </location>
</feature>